<evidence type="ECO:0000313" key="2">
    <source>
        <dbReference type="Proteomes" id="UP001058098"/>
    </source>
</evidence>
<reference evidence="1" key="1">
    <citation type="submission" date="2020-09" db="EMBL/GenBank/DDBJ databases">
        <title>Rhizobia associated with sainfoin plants.</title>
        <authorList>
            <person name="Asharfi S."/>
            <person name="Kuzmanovic N."/>
            <person name="Bunk B."/>
            <person name="Sproeer C."/>
            <person name="Becker M."/>
            <person name="Thuenen T."/>
        </authorList>
    </citation>
    <scope>NUCLEOTIDE SEQUENCE</scope>
    <source>
        <strain evidence="1">OM4</strain>
    </source>
</reference>
<dbReference type="RefSeq" id="WP_258119839.1">
    <property type="nucleotide sequence ID" value="NZ_CP062229.1"/>
</dbReference>
<dbReference type="Proteomes" id="UP001058098">
    <property type="component" value="Chromosome"/>
</dbReference>
<proteinExistence type="predicted"/>
<gene>
    <name evidence="1" type="ORF">IHQ72_32180</name>
</gene>
<accession>A0ABY5QYN9</accession>
<sequence length="46" mass="4835">MGKKIVNDNAEAGAVFTYRTGVKHLEHRRPGALDDGDAGQQILGAG</sequence>
<protein>
    <submittedName>
        <fullName evidence="1">Uncharacterized protein</fullName>
    </submittedName>
</protein>
<organism evidence="1 2">
    <name type="scientific">Mesorhizobium onobrychidis</name>
    <dbReference type="NCBI Taxonomy" id="2775404"/>
    <lineage>
        <taxon>Bacteria</taxon>
        <taxon>Pseudomonadati</taxon>
        <taxon>Pseudomonadota</taxon>
        <taxon>Alphaproteobacteria</taxon>
        <taxon>Hyphomicrobiales</taxon>
        <taxon>Phyllobacteriaceae</taxon>
        <taxon>Mesorhizobium</taxon>
    </lineage>
</organism>
<dbReference type="EMBL" id="CP062229">
    <property type="protein sequence ID" value="UVC15177.1"/>
    <property type="molecule type" value="Genomic_DNA"/>
</dbReference>
<name>A0ABY5QYN9_9HYPH</name>
<evidence type="ECO:0000313" key="1">
    <source>
        <dbReference type="EMBL" id="UVC15177.1"/>
    </source>
</evidence>
<keyword evidence="2" id="KW-1185">Reference proteome</keyword>